<evidence type="ECO:0000256" key="1">
    <source>
        <dbReference type="ARBA" id="ARBA00006817"/>
    </source>
</evidence>
<sequence>MENAPVIVERLINAPVSRVWKALTDKAQMKEWYFDVSDFQPVVGFEFSFSGGKDDKRFLHLCRVTEAIPERKIAYTWRYDGYTGDSLVTIELFEQDGKTRVHLTHTGLETFPQETGDFAKGNFVVGWTQIIGTSLPKFVEYS</sequence>
<dbReference type="InterPro" id="IPR013538">
    <property type="entry name" value="ASHA1/2-like_C"/>
</dbReference>
<feature type="domain" description="Activator of Hsp90 ATPase homologue 1/2-like C-terminal" evidence="2">
    <location>
        <begin position="13"/>
        <end position="139"/>
    </location>
</feature>
<dbReference type="CDD" id="cd07814">
    <property type="entry name" value="SRPBCC_CalC_Aha1-like"/>
    <property type="match status" value="1"/>
</dbReference>
<evidence type="ECO:0000259" key="2">
    <source>
        <dbReference type="Pfam" id="PF08327"/>
    </source>
</evidence>
<dbReference type="Pfam" id="PF08327">
    <property type="entry name" value="AHSA1"/>
    <property type="match status" value="1"/>
</dbReference>
<dbReference type="Proteomes" id="UP000294498">
    <property type="component" value="Unassembled WGS sequence"/>
</dbReference>
<dbReference type="SUPFAM" id="SSF55961">
    <property type="entry name" value="Bet v1-like"/>
    <property type="match status" value="1"/>
</dbReference>
<protein>
    <submittedName>
        <fullName evidence="3">Uncharacterized protein YndB with AHSA1/START domain</fullName>
    </submittedName>
</protein>
<dbReference type="EMBL" id="SODV01000001">
    <property type="protein sequence ID" value="TDX00863.1"/>
    <property type="molecule type" value="Genomic_DNA"/>
</dbReference>
<accession>A0A4V3GLU6</accession>
<dbReference type="AlphaFoldDB" id="A0A4V3GLU6"/>
<dbReference type="Gene3D" id="3.30.530.20">
    <property type="match status" value="1"/>
</dbReference>
<dbReference type="InterPro" id="IPR023393">
    <property type="entry name" value="START-like_dom_sf"/>
</dbReference>
<keyword evidence="4" id="KW-1185">Reference proteome</keyword>
<gene>
    <name evidence="3" type="ORF">EDB95_1892</name>
</gene>
<evidence type="ECO:0000313" key="3">
    <source>
        <dbReference type="EMBL" id="TDX00863.1"/>
    </source>
</evidence>
<dbReference type="OrthoDB" id="2355173at2"/>
<evidence type="ECO:0000313" key="4">
    <source>
        <dbReference type="Proteomes" id="UP000294498"/>
    </source>
</evidence>
<organism evidence="3 4">
    <name type="scientific">Dinghuibacter silviterrae</name>
    <dbReference type="NCBI Taxonomy" id="1539049"/>
    <lineage>
        <taxon>Bacteria</taxon>
        <taxon>Pseudomonadati</taxon>
        <taxon>Bacteroidota</taxon>
        <taxon>Chitinophagia</taxon>
        <taxon>Chitinophagales</taxon>
        <taxon>Chitinophagaceae</taxon>
        <taxon>Dinghuibacter</taxon>
    </lineage>
</organism>
<comment type="similarity">
    <text evidence="1">Belongs to the AHA1 family.</text>
</comment>
<comment type="caution">
    <text evidence="3">The sequence shown here is derived from an EMBL/GenBank/DDBJ whole genome shotgun (WGS) entry which is preliminary data.</text>
</comment>
<name>A0A4V3GLU6_9BACT</name>
<proteinExistence type="inferred from homology"/>
<reference evidence="3 4" key="1">
    <citation type="submission" date="2019-03" db="EMBL/GenBank/DDBJ databases">
        <title>Genomic Encyclopedia of Type Strains, Phase IV (KMG-IV): sequencing the most valuable type-strain genomes for metagenomic binning, comparative biology and taxonomic classification.</title>
        <authorList>
            <person name="Goeker M."/>
        </authorList>
    </citation>
    <scope>NUCLEOTIDE SEQUENCE [LARGE SCALE GENOMIC DNA]</scope>
    <source>
        <strain evidence="3 4">DSM 100059</strain>
    </source>
</reference>
<dbReference type="RefSeq" id="WP_133992921.1">
    <property type="nucleotide sequence ID" value="NZ_SODV01000001.1"/>
</dbReference>